<sequence length="168" mass="19110">MAPSIRVSPEAYNGLRKMIDASYANTISGVIERFLEEEGVMPLEQNVVSGTTTEEEVIEEERVREYGSVEKDGPDFVSAEGRGSSFSKEEQEDIITILGNSVRNYRYQRDAMREVFGKYNGDKNKAIRAYAWLEENSYAPRKNNTHGFGAMYYAEALYHDGIKKGWLK</sequence>
<proteinExistence type="predicted"/>
<evidence type="ECO:0000313" key="1">
    <source>
        <dbReference type="EMBL" id="SVE38702.1"/>
    </source>
</evidence>
<dbReference type="AlphaFoldDB" id="A0A383D2I9"/>
<dbReference type="EMBL" id="UINC01213777">
    <property type="protein sequence ID" value="SVE38702.1"/>
    <property type="molecule type" value="Genomic_DNA"/>
</dbReference>
<name>A0A383D2I9_9ZZZZ</name>
<organism evidence="1">
    <name type="scientific">marine metagenome</name>
    <dbReference type="NCBI Taxonomy" id="408172"/>
    <lineage>
        <taxon>unclassified sequences</taxon>
        <taxon>metagenomes</taxon>
        <taxon>ecological metagenomes</taxon>
    </lineage>
</organism>
<accession>A0A383D2I9</accession>
<protein>
    <submittedName>
        <fullName evidence="1">Uncharacterized protein</fullName>
    </submittedName>
</protein>
<gene>
    <name evidence="1" type="ORF">METZ01_LOCUS491556</name>
</gene>
<reference evidence="1" key="1">
    <citation type="submission" date="2018-05" db="EMBL/GenBank/DDBJ databases">
        <authorList>
            <person name="Lanie J.A."/>
            <person name="Ng W.-L."/>
            <person name="Kazmierczak K.M."/>
            <person name="Andrzejewski T.M."/>
            <person name="Davidsen T.M."/>
            <person name="Wayne K.J."/>
            <person name="Tettelin H."/>
            <person name="Glass J.I."/>
            <person name="Rusch D."/>
            <person name="Podicherti R."/>
            <person name="Tsui H.-C.T."/>
            <person name="Winkler M.E."/>
        </authorList>
    </citation>
    <scope>NUCLEOTIDE SEQUENCE</scope>
</reference>